<reference evidence="7 8" key="1">
    <citation type="submission" date="2020-03" db="EMBL/GenBank/DDBJ databases">
        <title>Genomic Encyclopedia of Type Strains, Phase IV (KMG-V): Genome sequencing to study the core and pangenomes of soil and plant-associated prokaryotes.</title>
        <authorList>
            <person name="Whitman W."/>
        </authorList>
    </citation>
    <scope>NUCLEOTIDE SEQUENCE [LARGE SCALE GENOMIC DNA]</scope>
    <source>
        <strain evidence="7 8">1B</strain>
    </source>
</reference>
<dbReference type="Pfam" id="PF25989">
    <property type="entry name" value="YknX_C"/>
    <property type="match status" value="1"/>
</dbReference>
<dbReference type="Gene3D" id="2.40.420.20">
    <property type="match status" value="1"/>
</dbReference>
<dbReference type="Gene3D" id="1.10.287.470">
    <property type="entry name" value="Helix hairpin bin"/>
    <property type="match status" value="1"/>
</dbReference>
<accession>A0ABX1HPP2</accession>
<dbReference type="Proteomes" id="UP000717634">
    <property type="component" value="Unassembled WGS sequence"/>
</dbReference>
<evidence type="ECO:0000256" key="2">
    <source>
        <dbReference type="SAM" id="Coils"/>
    </source>
</evidence>
<dbReference type="Pfam" id="PF25917">
    <property type="entry name" value="BSH_RND"/>
    <property type="match status" value="1"/>
</dbReference>
<organism evidence="7 8">
    <name type="scientific">Hymenobacter artigasi</name>
    <dbReference type="NCBI Taxonomy" id="2719616"/>
    <lineage>
        <taxon>Bacteria</taxon>
        <taxon>Pseudomonadati</taxon>
        <taxon>Bacteroidota</taxon>
        <taxon>Cytophagia</taxon>
        <taxon>Cytophagales</taxon>
        <taxon>Hymenobacteraceae</taxon>
        <taxon>Hymenobacter</taxon>
    </lineage>
</organism>
<feature type="domain" description="Multidrug resistance protein MdtA-like beta-barrel" evidence="5">
    <location>
        <begin position="242"/>
        <end position="306"/>
    </location>
</feature>
<protein>
    <submittedName>
        <fullName evidence="7">Membrane fusion protein (Multidrug efflux system)</fullName>
    </submittedName>
</protein>
<dbReference type="PANTHER" id="PTHR30158:SF23">
    <property type="entry name" value="MULTIDRUG RESISTANCE PROTEIN MEXA"/>
    <property type="match status" value="1"/>
</dbReference>
<feature type="domain" description="Multidrug resistance protein MdtA-like alpha-helical hairpin" evidence="3">
    <location>
        <begin position="118"/>
        <end position="187"/>
    </location>
</feature>
<dbReference type="Gene3D" id="2.40.50.100">
    <property type="match status" value="1"/>
</dbReference>
<evidence type="ECO:0000313" key="7">
    <source>
        <dbReference type="EMBL" id="NKI90936.1"/>
    </source>
</evidence>
<dbReference type="Pfam" id="PF25876">
    <property type="entry name" value="HH_MFP_RND"/>
    <property type="match status" value="1"/>
</dbReference>
<comment type="similarity">
    <text evidence="1">Belongs to the membrane fusion protein (MFP) (TC 8.A.1) family.</text>
</comment>
<name>A0ABX1HPP2_9BACT</name>
<dbReference type="InterPro" id="IPR058624">
    <property type="entry name" value="MdtA-like_HH"/>
</dbReference>
<keyword evidence="8" id="KW-1185">Reference proteome</keyword>
<dbReference type="Pfam" id="PF25944">
    <property type="entry name" value="Beta-barrel_RND"/>
    <property type="match status" value="1"/>
</dbReference>
<feature type="domain" description="YknX-like C-terminal permuted SH3-like" evidence="6">
    <location>
        <begin position="313"/>
        <end position="380"/>
    </location>
</feature>
<dbReference type="Gene3D" id="2.40.30.170">
    <property type="match status" value="1"/>
</dbReference>
<keyword evidence="2" id="KW-0175">Coiled coil</keyword>
<evidence type="ECO:0000259" key="6">
    <source>
        <dbReference type="Pfam" id="PF25989"/>
    </source>
</evidence>
<evidence type="ECO:0000259" key="4">
    <source>
        <dbReference type="Pfam" id="PF25917"/>
    </source>
</evidence>
<dbReference type="InterPro" id="IPR058637">
    <property type="entry name" value="YknX-like_C"/>
</dbReference>
<dbReference type="InterPro" id="IPR058625">
    <property type="entry name" value="MdtA-like_BSH"/>
</dbReference>
<sequence length="393" mass="43228">MTDLLVKLCPNSGPRQLTWSHYTYWAGTLALAATLSSCSADGKNPTAVALDVLPVVTMKASEQELFHDYVADVQAVRNVEVRAQVAGFLEHIYVDEGRPVKKGELLFRLNATAYQHRLSQAQAALISAEAQASAARLERGRVQQLVEKKIVAKTDLDLANSKVQDAAGRVAEARAGVASARTSLEYTLIRAPFDGIIDRIPLKMGSVVEEGTLLTSVSDLNEVYAYFNVGEGEYLQYVKARQLHPDRHSDSVRLTLADGSTYPQEGRIETTESEFNPNTGSLAFRARFANPQRMLKHGASGRIRLTNTLPTALLLPQRAVFEIQDKNYVYVVDNANTVHRRNFVPQTRTGDFYVVSTGLQPGDRVVYEGVAGLKDGQKITPRPMVLDSLLAAR</sequence>
<evidence type="ECO:0000313" key="8">
    <source>
        <dbReference type="Proteomes" id="UP000717634"/>
    </source>
</evidence>
<dbReference type="RefSeq" id="WP_168674520.1">
    <property type="nucleotide sequence ID" value="NZ_JAAVTK010000012.1"/>
</dbReference>
<dbReference type="InterPro" id="IPR058626">
    <property type="entry name" value="MdtA-like_b-barrel"/>
</dbReference>
<feature type="domain" description="Multidrug resistance protein MdtA-like barrel-sandwich hybrid" evidence="4">
    <location>
        <begin position="77"/>
        <end position="213"/>
    </location>
</feature>
<gene>
    <name evidence="7" type="ORF">HBN54_003548</name>
</gene>
<feature type="coiled-coil region" evidence="2">
    <location>
        <begin position="111"/>
        <end position="138"/>
    </location>
</feature>
<evidence type="ECO:0000259" key="5">
    <source>
        <dbReference type="Pfam" id="PF25944"/>
    </source>
</evidence>
<dbReference type="SUPFAM" id="SSF111369">
    <property type="entry name" value="HlyD-like secretion proteins"/>
    <property type="match status" value="1"/>
</dbReference>
<evidence type="ECO:0000256" key="1">
    <source>
        <dbReference type="ARBA" id="ARBA00009477"/>
    </source>
</evidence>
<comment type="caution">
    <text evidence="7">The sequence shown here is derived from an EMBL/GenBank/DDBJ whole genome shotgun (WGS) entry which is preliminary data.</text>
</comment>
<evidence type="ECO:0000259" key="3">
    <source>
        <dbReference type="Pfam" id="PF25876"/>
    </source>
</evidence>
<dbReference type="EMBL" id="JAAVTK010000012">
    <property type="protein sequence ID" value="NKI90936.1"/>
    <property type="molecule type" value="Genomic_DNA"/>
</dbReference>
<proteinExistence type="inferred from homology"/>
<dbReference type="InterPro" id="IPR006143">
    <property type="entry name" value="RND_pump_MFP"/>
</dbReference>
<dbReference type="PANTHER" id="PTHR30158">
    <property type="entry name" value="ACRA/E-RELATED COMPONENT OF DRUG EFFLUX TRANSPORTER"/>
    <property type="match status" value="1"/>
</dbReference>
<dbReference type="NCBIfam" id="TIGR01730">
    <property type="entry name" value="RND_mfp"/>
    <property type="match status" value="1"/>
</dbReference>